<gene>
    <name evidence="3" type="ORF">DC083_09605</name>
</gene>
<evidence type="ECO:0000256" key="1">
    <source>
        <dbReference type="SAM" id="MobiDB-lite"/>
    </source>
</evidence>
<dbReference type="GO" id="GO:0016787">
    <property type="term" value="F:hydrolase activity"/>
    <property type="evidence" value="ECO:0007669"/>
    <property type="project" value="UniProtKB-KW"/>
</dbReference>
<feature type="compositionally biased region" description="Basic and acidic residues" evidence="1">
    <location>
        <begin position="206"/>
        <end position="218"/>
    </location>
</feature>
<name>A0A2U2ACD3_9GAMM</name>
<evidence type="ECO:0000313" key="4">
    <source>
        <dbReference type="Proteomes" id="UP000245020"/>
    </source>
</evidence>
<evidence type="ECO:0000313" key="3">
    <source>
        <dbReference type="EMBL" id="PWD80316.1"/>
    </source>
</evidence>
<dbReference type="InterPro" id="IPR036866">
    <property type="entry name" value="RibonucZ/Hydroxyglut_hydro"/>
</dbReference>
<evidence type="ECO:0000259" key="2">
    <source>
        <dbReference type="Pfam" id="PF12706"/>
    </source>
</evidence>
<feature type="domain" description="Metallo-beta-lactamase" evidence="2">
    <location>
        <begin position="94"/>
        <end position="330"/>
    </location>
</feature>
<dbReference type="Gene3D" id="3.60.15.10">
    <property type="entry name" value="Ribonuclease Z/Hydroxyacylglutathione hydrolase-like"/>
    <property type="match status" value="1"/>
</dbReference>
<dbReference type="AlphaFoldDB" id="A0A2U2ACD3"/>
<dbReference type="PANTHER" id="PTHR15032:SF4">
    <property type="entry name" value="N-ACYL-PHOSPHATIDYLETHANOLAMINE-HYDROLYZING PHOSPHOLIPASE D"/>
    <property type="match status" value="1"/>
</dbReference>
<reference evidence="4" key="1">
    <citation type="submission" date="2018-05" db="EMBL/GenBank/DDBJ databases">
        <title>Ignatzschineria dubaiensis sp. nov., isolated from necrotic foot tissues of dromedaries (Camelus dromedarius) and associated maggots in Dubai, United Arab Emirates.</title>
        <authorList>
            <person name="Tsang C.C."/>
            <person name="Tang J.Y.M."/>
            <person name="Fong J.Y.H."/>
            <person name="Kinne J."/>
            <person name="Lee H.H."/>
            <person name="Joseph M."/>
            <person name="Jose S."/>
            <person name="Schuster R.K."/>
            <person name="Tang Y."/>
            <person name="Sivakumar S."/>
            <person name="Chen J.H.K."/>
            <person name="Teng J.L.L."/>
            <person name="Lau S.K.P."/>
            <person name="Wernery U."/>
            <person name="Woo P.C.Y."/>
        </authorList>
    </citation>
    <scope>NUCLEOTIDE SEQUENCE [LARGE SCALE GENOMIC DNA]</scope>
    <source>
        <strain evidence="4">KCTC 22644</strain>
    </source>
</reference>
<feature type="region of interest" description="Disordered" evidence="1">
    <location>
        <begin position="197"/>
        <end position="218"/>
    </location>
</feature>
<dbReference type="PANTHER" id="PTHR15032">
    <property type="entry name" value="N-ACYL-PHOSPHATIDYLETHANOLAMINE-HYDROLYZING PHOSPHOLIPASE D"/>
    <property type="match status" value="1"/>
</dbReference>
<keyword evidence="3" id="KW-0378">Hydrolase</keyword>
<protein>
    <submittedName>
        <fullName evidence="3">MBL fold metallo-hydrolase</fullName>
    </submittedName>
</protein>
<accession>A0A2U2ACD3</accession>
<dbReference type="Pfam" id="PF12706">
    <property type="entry name" value="Lactamase_B_2"/>
    <property type="match status" value="1"/>
</dbReference>
<dbReference type="Proteomes" id="UP000245020">
    <property type="component" value="Unassembled WGS sequence"/>
</dbReference>
<proteinExistence type="predicted"/>
<dbReference type="GO" id="GO:0005737">
    <property type="term" value="C:cytoplasm"/>
    <property type="evidence" value="ECO:0007669"/>
    <property type="project" value="TreeGrafter"/>
</dbReference>
<dbReference type="EMBL" id="QEWQ01000008">
    <property type="protein sequence ID" value="PWD80316.1"/>
    <property type="molecule type" value="Genomic_DNA"/>
</dbReference>
<dbReference type="InterPro" id="IPR001279">
    <property type="entry name" value="Metallo-B-lactamas"/>
</dbReference>
<keyword evidence="4" id="KW-1185">Reference proteome</keyword>
<organism evidence="3 4">
    <name type="scientific">Ignatzschineria ureiclastica</name>
    <dbReference type="NCBI Taxonomy" id="472582"/>
    <lineage>
        <taxon>Bacteria</taxon>
        <taxon>Pseudomonadati</taxon>
        <taxon>Pseudomonadota</taxon>
        <taxon>Gammaproteobacteria</taxon>
        <taxon>Cardiobacteriales</taxon>
        <taxon>Ignatzschineriaceae</taxon>
        <taxon>Ignatzschineria</taxon>
    </lineage>
</organism>
<sequence>MTLFRYKNPHYNPDKPHHRLYGFENNPPTRLNQWEALQWLWRRRKEHLPKAPKEGYTQFYNEWCLPLTLPSEDHHYVTWLGHASIYLHTPDYGLLIDPVFSERASPFSFLGPKRKVAINWSISELPNLDYVLISHNHYDHLDLTTIREILFHFPLVTFIVPLGLERWFYKRGITRVIALDWFAQYEALSHHIVDLTGNQNSDNQDQEEHNRADQGKRATNDHVISDSANLKITAVPAQHWSKRGIWDRNRSLWCGYMLQFAGKTIYFSGDSGYGSQLLTIADYFPNIDLGFLPIGAYLPRDLMAPQHMNPQESVRLHQALNIRYSVGIHWGIFELTDESLDDPIESLKRSLQEAGLPLNAFEALKINQTILLTDEASSIIMKPQ</sequence>
<comment type="caution">
    <text evidence="3">The sequence shown here is derived from an EMBL/GenBank/DDBJ whole genome shotgun (WGS) entry which is preliminary data.</text>
</comment>
<dbReference type="SUPFAM" id="SSF56281">
    <property type="entry name" value="Metallo-hydrolase/oxidoreductase"/>
    <property type="match status" value="1"/>
</dbReference>